<sequence length="64" mass="7491">MLKPETLSHDIENHFARYTTRKAYHWMIFLLDTIRLRFALETPEALSSARFSPTTPSPQHHLAP</sequence>
<dbReference type="Proteomes" id="UP000076154">
    <property type="component" value="Unassembled WGS sequence"/>
</dbReference>
<dbReference type="EMBL" id="LUEZ02000085">
    <property type="protein sequence ID" value="RDB18975.1"/>
    <property type="molecule type" value="Genomic_DNA"/>
</dbReference>
<dbReference type="AlphaFoldDB" id="A0A369JEZ2"/>
<name>A0A369JEZ2_HYPMA</name>
<comment type="caution">
    <text evidence="1">The sequence shown here is derived from an EMBL/GenBank/DDBJ whole genome shotgun (WGS) entry which is preliminary data.</text>
</comment>
<keyword evidence="2" id="KW-1185">Reference proteome</keyword>
<protein>
    <submittedName>
        <fullName evidence="1">Uncharacterized protein</fullName>
    </submittedName>
</protein>
<proteinExistence type="predicted"/>
<organism evidence="1 2">
    <name type="scientific">Hypsizygus marmoreus</name>
    <name type="common">White beech mushroom</name>
    <name type="synonym">Agaricus marmoreus</name>
    <dbReference type="NCBI Taxonomy" id="39966"/>
    <lineage>
        <taxon>Eukaryota</taxon>
        <taxon>Fungi</taxon>
        <taxon>Dikarya</taxon>
        <taxon>Basidiomycota</taxon>
        <taxon>Agaricomycotina</taxon>
        <taxon>Agaricomycetes</taxon>
        <taxon>Agaricomycetidae</taxon>
        <taxon>Agaricales</taxon>
        <taxon>Tricholomatineae</taxon>
        <taxon>Lyophyllaceae</taxon>
        <taxon>Hypsizygus</taxon>
    </lineage>
</organism>
<accession>A0A369JEZ2</accession>
<evidence type="ECO:0000313" key="2">
    <source>
        <dbReference type="Proteomes" id="UP000076154"/>
    </source>
</evidence>
<dbReference type="InParanoid" id="A0A369JEZ2"/>
<evidence type="ECO:0000313" key="1">
    <source>
        <dbReference type="EMBL" id="RDB18975.1"/>
    </source>
</evidence>
<reference evidence="1" key="1">
    <citation type="submission" date="2018-04" db="EMBL/GenBank/DDBJ databases">
        <title>Whole genome sequencing of Hypsizygus marmoreus.</title>
        <authorList>
            <person name="Choi I.-G."/>
            <person name="Min B."/>
            <person name="Kim J.-G."/>
            <person name="Kim S."/>
            <person name="Oh Y.-L."/>
            <person name="Kong W.-S."/>
            <person name="Park H."/>
            <person name="Jeong J."/>
            <person name="Song E.-S."/>
        </authorList>
    </citation>
    <scope>NUCLEOTIDE SEQUENCE [LARGE SCALE GENOMIC DNA]</scope>
    <source>
        <strain evidence="1">51987-8</strain>
    </source>
</reference>
<gene>
    <name evidence="1" type="ORF">Hypma_014446</name>
</gene>